<keyword evidence="1" id="KW-0732">Signal</keyword>
<accession>A0A1M5U4P1</accession>
<sequence length="162" mass="17629">MFKGVLKTALICIVSFSFFTGLGGCARQSATVPPVEISPIPSVISNFDDIELPAEMELDLKKTMSIKTESFRGGILHYTGRVEINSLKDFVISSMKNNQWKHVGEASYENILLAFTKPNKTCMVVLSEGFGGALGKTYVELYITSDVAAAKQLNPFGEPIGN</sequence>
<proteinExistence type="predicted"/>
<gene>
    <name evidence="2" type="ORF">SAMN02745124_01005</name>
</gene>
<dbReference type="STRING" id="1121409.SAMN02745124_01005"/>
<feature type="chain" id="PRO_5013359416" description="Lipoprotein" evidence="1">
    <location>
        <begin position="21"/>
        <end position="162"/>
    </location>
</feature>
<dbReference type="Proteomes" id="UP000184139">
    <property type="component" value="Unassembled WGS sequence"/>
</dbReference>
<keyword evidence="3" id="KW-1185">Reference proteome</keyword>
<dbReference type="EMBL" id="FQXS01000004">
    <property type="protein sequence ID" value="SHH57992.1"/>
    <property type="molecule type" value="Genomic_DNA"/>
</dbReference>
<evidence type="ECO:0000256" key="1">
    <source>
        <dbReference type="SAM" id="SignalP"/>
    </source>
</evidence>
<organism evidence="2 3">
    <name type="scientific">Desulfofustis glycolicus DSM 9705</name>
    <dbReference type="NCBI Taxonomy" id="1121409"/>
    <lineage>
        <taxon>Bacteria</taxon>
        <taxon>Pseudomonadati</taxon>
        <taxon>Thermodesulfobacteriota</taxon>
        <taxon>Desulfobulbia</taxon>
        <taxon>Desulfobulbales</taxon>
        <taxon>Desulfocapsaceae</taxon>
        <taxon>Desulfofustis</taxon>
    </lineage>
</organism>
<name>A0A1M5U4P1_9BACT</name>
<evidence type="ECO:0000313" key="3">
    <source>
        <dbReference type="Proteomes" id="UP000184139"/>
    </source>
</evidence>
<evidence type="ECO:0008006" key="4">
    <source>
        <dbReference type="Google" id="ProtNLM"/>
    </source>
</evidence>
<dbReference type="PROSITE" id="PS51257">
    <property type="entry name" value="PROKAR_LIPOPROTEIN"/>
    <property type="match status" value="1"/>
</dbReference>
<feature type="signal peptide" evidence="1">
    <location>
        <begin position="1"/>
        <end position="20"/>
    </location>
</feature>
<evidence type="ECO:0000313" key="2">
    <source>
        <dbReference type="EMBL" id="SHH57992.1"/>
    </source>
</evidence>
<dbReference type="OrthoDB" id="9794844at2"/>
<dbReference type="RefSeq" id="WP_084540457.1">
    <property type="nucleotide sequence ID" value="NZ_FQXS01000004.1"/>
</dbReference>
<protein>
    <recommendedName>
        <fullName evidence="4">Lipoprotein</fullName>
    </recommendedName>
</protein>
<dbReference type="AlphaFoldDB" id="A0A1M5U4P1"/>
<reference evidence="2 3" key="1">
    <citation type="submission" date="2016-11" db="EMBL/GenBank/DDBJ databases">
        <authorList>
            <person name="Jaros S."/>
            <person name="Januszkiewicz K."/>
            <person name="Wedrychowicz H."/>
        </authorList>
    </citation>
    <scope>NUCLEOTIDE SEQUENCE [LARGE SCALE GENOMIC DNA]</scope>
    <source>
        <strain evidence="2 3">DSM 9705</strain>
    </source>
</reference>